<evidence type="ECO:0000256" key="3">
    <source>
        <dbReference type="ARBA" id="ARBA00023002"/>
    </source>
</evidence>
<proteinExistence type="inferred from homology"/>
<dbReference type="GO" id="GO:0016491">
    <property type="term" value="F:oxidoreductase activity"/>
    <property type="evidence" value="ECO:0007669"/>
    <property type="project" value="UniProtKB-KW"/>
</dbReference>
<dbReference type="PANTHER" id="PTHR13887">
    <property type="entry name" value="GLUTATHIONE S-TRANSFERASE KAPPA"/>
    <property type="match status" value="1"/>
</dbReference>
<reference evidence="8" key="1">
    <citation type="submission" date="2020-05" db="EMBL/GenBank/DDBJ databases">
        <authorList>
            <person name="Chiriac C."/>
            <person name="Salcher M."/>
            <person name="Ghai R."/>
            <person name="Kavagutti S V."/>
        </authorList>
    </citation>
    <scope>NUCLEOTIDE SEQUENCE</scope>
</reference>
<evidence type="ECO:0000313" key="9">
    <source>
        <dbReference type="EMBL" id="CAB5002580.1"/>
    </source>
</evidence>
<feature type="transmembrane region" description="Helical" evidence="6">
    <location>
        <begin position="12"/>
        <end position="32"/>
    </location>
</feature>
<organism evidence="8">
    <name type="scientific">freshwater metagenome</name>
    <dbReference type="NCBI Taxonomy" id="449393"/>
    <lineage>
        <taxon>unclassified sequences</taxon>
        <taxon>metagenomes</taxon>
        <taxon>ecological metagenomes</taxon>
    </lineage>
</organism>
<comment type="similarity">
    <text evidence="1">Belongs to the thioredoxin family. DsbA subfamily.</text>
</comment>
<dbReference type="PANTHER" id="PTHR13887:SF14">
    <property type="entry name" value="DISULFIDE BOND FORMATION PROTEIN D"/>
    <property type="match status" value="1"/>
</dbReference>
<keyword evidence="6" id="KW-0472">Membrane</keyword>
<name>A0A6J6B7H3_9ZZZZ</name>
<dbReference type="Gene3D" id="3.40.30.10">
    <property type="entry name" value="Glutaredoxin"/>
    <property type="match status" value="1"/>
</dbReference>
<dbReference type="Pfam" id="PF13462">
    <property type="entry name" value="Thioredoxin_4"/>
    <property type="match status" value="1"/>
</dbReference>
<dbReference type="EMBL" id="CAFBPH010000039">
    <property type="protein sequence ID" value="CAB5008317.1"/>
    <property type="molecule type" value="Genomic_DNA"/>
</dbReference>
<protein>
    <submittedName>
        <fullName evidence="8">Unannotated protein</fullName>
    </submittedName>
</protein>
<keyword evidence="2" id="KW-0732">Signal</keyword>
<dbReference type="EMBL" id="CAEZSM010000009">
    <property type="protein sequence ID" value="CAB4534971.1"/>
    <property type="molecule type" value="Genomic_DNA"/>
</dbReference>
<dbReference type="CDD" id="cd02972">
    <property type="entry name" value="DsbA_family"/>
    <property type="match status" value="1"/>
</dbReference>
<evidence type="ECO:0000313" key="8">
    <source>
        <dbReference type="EMBL" id="CAB4534971.1"/>
    </source>
</evidence>
<dbReference type="InterPro" id="IPR036249">
    <property type="entry name" value="Thioredoxin-like_sf"/>
</dbReference>
<keyword evidence="6" id="KW-1133">Transmembrane helix</keyword>
<evidence type="ECO:0000313" key="10">
    <source>
        <dbReference type="EMBL" id="CAB5008317.1"/>
    </source>
</evidence>
<sequence>MAQKSGGDKVTRYIVIGMVTLVVAVGVIFSLVGNKSSDSASLPSQASSTDGFGISYNGDLTGVPVLDIWEDFQCPACAQFEALNSAYIENIIKEKKATVIFHPLSFIGPESIRAANAAACAADEGKYLEYHDFLYRNQPAENSGKWSNAYLIAGGVAIGISSGEFGACINDSKYGGWVKNIAVDGGKQNINSTPTVFLNGKELDRNTQIYDAAAFAAAIEQG</sequence>
<keyword evidence="5" id="KW-0676">Redox-active center</keyword>
<evidence type="ECO:0000256" key="2">
    <source>
        <dbReference type="ARBA" id="ARBA00022729"/>
    </source>
</evidence>
<dbReference type="EMBL" id="CAFBOX010000158">
    <property type="protein sequence ID" value="CAB5002580.1"/>
    <property type="molecule type" value="Genomic_DNA"/>
</dbReference>
<keyword evidence="3" id="KW-0560">Oxidoreductase</keyword>
<feature type="domain" description="Thioredoxin-like fold" evidence="7">
    <location>
        <begin position="64"/>
        <end position="209"/>
    </location>
</feature>
<dbReference type="SUPFAM" id="SSF52833">
    <property type="entry name" value="Thioredoxin-like"/>
    <property type="match status" value="1"/>
</dbReference>
<evidence type="ECO:0000259" key="7">
    <source>
        <dbReference type="Pfam" id="PF13462"/>
    </source>
</evidence>
<keyword evidence="4" id="KW-1015">Disulfide bond</keyword>
<gene>
    <name evidence="8" type="ORF">UFOPK1438_00152</name>
    <name evidence="9" type="ORF">UFOPK4035_00863</name>
    <name evidence="10" type="ORF">UFOPK4087_00314</name>
</gene>
<evidence type="ECO:0000256" key="5">
    <source>
        <dbReference type="ARBA" id="ARBA00023284"/>
    </source>
</evidence>
<evidence type="ECO:0000256" key="6">
    <source>
        <dbReference type="SAM" id="Phobius"/>
    </source>
</evidence>
<dbReference type="AlphaFoldDB" id="A0A6J6B7H3"/>
<keyword evidence="6" id="KW-0812">Transmembrane</keyword>
<evidence type="ECO:0000256" key="4">
    <source>
        <dbReference type="ARBA" id="ARBA00023157"/>
    </source>
</evidence>
<dbReference type="InterPro" id="IPR012336">
    <property type="entry name" value="Thioredoxin-like_fold"/>
</dbReference>
<accession>A0A6J6B7H3</accession>
<evidence type="ECO:0000256" key="1">
    <source>
        <dbReference type="ARBA" id="ARBA00005791"/>
    </source>
</evidence>